<dbReference type="Proteomes" id="UP001283361">
    <property type="component" value="Unassembled WGS sequence"/>
</dbReference>
<name>A0AAE0Z3X9_9GAST</name>
<accession>A0AAE0Z3X9</accession>
<sequence>MSSCMRQWTLIGLSIFRIVNLLKTVTMVRTAGLVPLQATFLISNTAWLSRLDICHECCSHQRVGGGGVVEDPEVEVGDGVEALDLSRENTDTYVSTSSLIHLRCSTEVLWKIRKSR</sequence>
<evidence type="ECO:0000313" key="2">
    <source>
        <dbReference type="Proteomes" id="UP001283361"/>
    </source>
</evidence>
<reference evidence="1" key="1">
    <citation type="journal article" date="2023" name="G3 (Bethesda)">
        <title>A reference genome for the long-term kleptoplast-retaining sea slug Elysia crispata morphotype clarki.</title>
        <authorList>
            <person name="Eastman K.E."/>
            <person name="Pendleton A.L."/>
            <person name="Shaikh M.A."/>
            <person name="Suttiyut T."/>
            <person name="Ogas R."/>
            <person name="Tomko P."/>
            <person name="Gavelis G."/>
            <person name="Widhalm J.R."/>
            <person name="Wisecaver J.H."/>
        </authorList>
    </citation>
    <scope>NUCLEOTIDE SEQUENCE</scope>
    <source>
        <strain evidence="1">ECLA1</strain>
    </source>
</reference>
<gene>
    <name evidence="1" type="ORF">RRG08_048045</name>
</gene>
<keyword evidence="2" id="KW-1185">Reference proteome</keyword>
<dbReference type="AlphaFoldDB" id="A0AAE0Z3X9"/>
<dbReference type="EMBL" id="JAWDGP010004860">
    <property type="protein sequence ID" value="KAK3761651.1"/>
    <property type="molecule type" value="Genomic_DNA"/>
</dbReference>
<organism evidence="1 2">
    <name type="scientific">Elysia crispata</name>
    <name type="common">lettuce slug</name>
    <dbReference type="NCBI Taxonomy" id="231223"/>
    <lineage>
        <taxon>Eukaryota</taxon>
        <taxon>Metazoa</taxon>
        <taxon>Spiralia</taxon>
        <taxon>Lophotrochozoa</taxon>
        <taxon>Mollusca</taxon>
        <taxon>Gastropoda</taxon>
        <taxon>Heterobranchia</taxon>
        <taxon>Euthyneura</taxon>
        <taxon>Panpulmonata</taxon>
        <taxon>Sacoglossa</taxon>
        <taxon>Placobranchoidea</taxon>
        <taxon>Plakobranchidae</taxon>
        <taxon>Elysia</taxon>
    </lineage>
</organism>
<comment type="caution">
    <text evidence="1">The sequence shown here is derived from an EMBL/GenBank/DDBJ whole genome shotgun (WGS) entry which is preliminary data.</text>
</comment>
<proteinExistence type="predicted"/>
<protein>
    <submittedName>
        <fullName evidence="1">Uncharacterized protein</fullName>
    </submittedName>
</protein>
<evidence type="ECO:0000313" key="1">
    <source>
        <dbReference type="EMBL" id="KAK3761651.1"/>
    </source>
</evidence>